<dbReference type="Gene3D" id="1.25.40.10">
    <property type="entry name" value="Tetratricopeptide repeat domain"/>
    <property type="match status" value="1"/>
</dbReference>
<dbReference type="GO" id="GO:0030014">
    <property type="term" value="C:CCR4-NOT complex"/>
    <property type="evidence" value="ECO:0007669"/>
    <property type="project" value="UniProtKB-UniRule"/>
</dbReference>
<dbReference type="SUPFAM" id="SSF52540">
    <property type="entry name" value="P-loop containing nucleoside triphosphate hydrolases"/>
    <property type="match status" value="1"/>
</dbReference>
<keyword evidence="2" id="KW-0805">Transcription regulation</keyword>
<dbReference type="GO" id="GO:0006402">
    <property type="term" value="P:mRNA catabolic process"/>
    <property type="evidence" value="ECO:0007669"/>
    <property type="project" value="TreeGrafter"/>
</dbReference>
<dbReference type="Pfam" id="PF00685">
    <property type="entry name" value="Sulfotransfer_1"/>
    <property type="match status" value="1"/>
</dbReference>
<proteinExistence type="inferred from homology"/>
<dbReference type="GO" id="GO:0031047">
    <property type="term" value="P:regulatory ncRNA-mediated gene silencing"/>
    <property type="evidence" value="ECO:0007669"/>
    <property type="project" value="UniProtKB-UniRule"/>
</dbReference>
<dbReference type="GO" id="GO:0005737">
    <property type="term" value="C:cytoplasm"/>
    <property type="evidence" value="ECO:0007669"/>
    <property type="project" value="UniProtKB-SubCell"/>
</dbReference>
<dbReference type="SUPFAM" id="SSF48452">
    <property type="entry name" value="TPR-like"/>
    <property type="match status" value="1"/>
</dbReference>
<evidence type="ECO:0000256" key="2">
    <source>
        <dbReference type="RuleBase" id="RU367083"/>
    </source>
</evidence>
<feature type="transmembrane region" description="Helical" evidence="3">
    <location>
        <begin position="553"/>
        <end position="572"/>
    </location>
</feature>
<evidence type="ECO:0000256" key="3">
    <source>
        <dbReference type="SAM" id="Phobius"/>
    </source>
</evidence>
<evidence type="ECO:0000313" key="5">
    <source>
        <dbReference type="EMBL" id="SOQ36983.1"/>
    </source>
</evidence>
<dbReference type="InterPro" id="IPR039740">
    <property type="entry name" value="CNOT10"/>
</dbReference>
<keyword evidence="3" id="KW-1133">Transmembrane helix</keyword>
<protein>
    <recommendedName>
        <fullName evidence="2">CCR4-NOT transcription complex subunit 10</fullName>
    </recommendedName>
</protein>
<feature type="domain" description="Sulfotransferase" evidence="4">
    <location>
        <begin position="615"/>
        <end position="785"/>
    </location>
</feature>
<keyword evidence="3" id="KW-0812">Transmembrane</keyword>
<comment type="function">
    <text evidence="2">Component of the CCR4-NOT complex which is one of the major cellular mRNA deadenylases and is linked to various cellular processes including bulk mRNA degradation, miRNA-mediated repression, translational repression during translational initiation and general transcription regulation.</text>
</comment>
<dbReference type="InterPro" id="IPR000863">
    <property type="entry name" value="Sulfotransferase_dom"/>
</dbReference>
<dbReference type="InterPro" id="IPR027417">
    <property type="entry name" value="P-loop_NTPase"/>
</dbReference>
<keyword evidence="3" id="KW-0472">Membrane</keyword>
<keyword evidence="2" id="KW-0963">Cytoplasm</keyword>
<evidence type="ECO:0000256" key="1">
    <source>
        <dbReference type="ARBA" id="ARBA00010080"/>
    </source>
</evidence>
<name>A0A2H1V803_SPOFR</name>
<gene>
    <name evidence="5" type="ORF">SFRICE_002970</name>
</gene>
<comment type="similarity">
    <text evidence="1 2">Belongs to the CNOT10 family.</text>
</comment>
<reference evidence="5" key="1">
    <citation type="submission" date="2016-07" db="EMBL/GenBank/DDBJ databases">
        <authorList>
            <person name="Bretaudeau A."/>
        </authorList>
    </citation>
    <scope>NUCLEOTIDE SEQUENCE</scope>
    <source>
        <strain evidence="5">Rice</strain>
        <tissue evidence="5">Whole body</tissue>
    </source>
</reference>
<dbReference type="PANTHER" id="PTHR12979">
    <property type="entry name" value="CCR4-NOT TRANSCRIPTION COMPLEX SUBUNIT 10"/>
    <property type="match status" value="1"/>
</dbReference>
<dbReference type="Gene3D" id="3.40.50.300">
    <property type="entry name" value="P-loop containing nucleotide triphosphate hydrolases"/>
    <property type="match status" value="1"/>
</dbReference>
<dbReference type="EMBL" id="ODYU01001161">
    <property type="protein sequence ID" value="SOQ36983.1"/>
    <property type="molecule type" value="Genomic_DNA"/>
</dbReference>
<dbReference type="InterPro" id="IPR011990">
    <property type="entry name" value="TPR-like_helical_dom_sf"/>
</dbReference>
<keyword evidence="2" id="KW-0810">Translation regulation</keyword>
<dbReference type="GO" id="GO:0008146">
    <property type="term" value="F:sulfotransferase activity"/>
    <property type="evidence" value="ECO:0007669"/>
    <property type="project" value="InterPro"/>
</dbReference>
<dbReference type="GO" id="GO:0017148">
    <property type="term" value="P:negative regulation of translation"/>
    <property type="evidence" value="ECO:0007669"/>
    <property type="project" value="TreeGrafter"/>
</dbReference>
<evidence type="ECO:0000259" key="4">
    <source>
        <dbReference type="Pfam" id="PF00685"/>
    </source>
</evidence>
<keyword evidence="2" id="KW-0943">RNA-mediated gene silencing</keyword>
<dbReference type="PANTHER" id="PTHR12979:SF5">
    <property type="entry name" value="CCR4-NOT TRANSCRIPTION COMPLEX SUBUNIT 10"/>
    <property type="match status" value="1"/>
</dbReference>
<dbReference type="GO" id="GO:0005634">
    <property type="term" value="C:nucleus"/>
    <property type="evidence" value="ECO:0007669"/>
    <property type="project" value="UniProtKB-SubCell"/>
</dbReference>
<keyword evidence="2" id="KW-0804">Transcription</keyword>
<accession>A0A2H1V803</accession>
<comment type="subcellular location">
    <subcellularLocation>
        <location evidence="2">Cytoplasm</location>
    </subcellularLocation>
    <subcellularLocation>
        <location evidence="2">Nucleus</location>
    </subcellularLocation>
</comment>
<dbReference type="AlphaFoldDB" id="A0A2H1V803"/>
<keyword evidence="2" id="KW-0539">Nucleus</keyword>
<sequence>MANTKDEPVILAHECYVKKDYAGALQHLNELETLVGTSNKRVQHNKAVVEFMISDMKNVDKLKKAIAQLTGLVFPDIETKDLSSPFLLYNYAVLLYHSRYYYQCTVLLERLLACKNVKDNKLFQQIVLLLLEASLCRRTYEKTLEIAKAHGDPLKSNNDVSELFERLVSRAQLLLGQKIKLNLKPDSIENVFIIAQQHYLNGDVKEAASTLGQYKTIKYNYDLKTQGEDIWAAINNNLGVIYLSIKKPFLASKYFQHAVKEHFKAMECEDSEKLIACRDRPLYVYNLGLALLAANNSEGAFECLVEAARHYPNNPRIWLHLAECCVKKCCSEEVQQYTVKKLGSGPHTRILLSKEGKGDKYSTSGESFAIPSLSLEFAALCLRNAITLLPNQEAPADVTAPIIQAPPGPPINWKQRCELKNSTFVLQSYVLLHLQDPLSALVSANELLSQPEASNCHKAWAHIYAAEALINLDRISDAIEHLHPPMIHELVTVMPYQMKDLIAVSVWAKAAVCHILRGDLVTARKILLQINSPRVLPLQIIEIKLAAMSRRSIFFLAAAVVMLYFSIILFMLSPLHGSRGGYYAGGYMNNFAFRHDPPVNWCSELTWQTPPSPDVVALVSYPGSGNTWLRYLLQQVTGVVTGSIYMDYGLRVHGFPAENVTDGSVLVVKTHAVPMDSDKFKSAILLIRNPRDAILADFHRLHRGHIGTAPKSAFKKKSHENKKSDWSTYVSTQLTAWETLHQMWLTRFPGPLHIVFYEVLVRDTRNTLQGILDFLNYNVTEANMNCAMANKEGIYRRKKKHQDFEPFTADMYKALDQVRNRVLSMVMDYKKKHDHSHVRRT</sequence>
<organism evidence="5">
    <name type="scientific">Spodoptera frugiperda</name>
    <name type="common">Fall armyworm</name>
    <dbReference type="NCBI Taxonomy" id="7108"/>
    <lineage>
        <taxon>Eukaryota</taxon>
        <taxon>Metazoa</taxon>
        <taxon>Ecdysozoa</taxon>
        <taxon>Arthropoda</taxon>
        <taxon>Hexapoda</taxon>
        <taxon>Insecta</taxon>
        <taxon>Pterygota</taxon>
        <taxon>Neoptera</taxon>
        <taxon>Endopterygota</taxon>
        <taxon>Lepidoptera</taxon>
        <taxon>Glossata</taxon>
        <taxon>Ditrysia</taxon>
        <taxon>Noctuoidea</taxon>
        <taxon>Noctuidae</taxon>
        <taxon>Amphipyrinae</taxon>
        <taxon>Spodoptera</taxon>
    </lineage>
</organism>